<feature type="chain" id="PRO_5045211056" evidence="2">
    <location>
        <begin position="29"/>
        <end position="122"/>
    </location>
</feature>
<keyword evidence="4" id="KW-1185">Reference proteome</keyword>
<proteinExistence type="predicted"/>
<name>A0ABS7VGV2_9HYPH</name>
<evidence type="ECO:0000313" key="3">
    <source>
        <dbReference type="EMBL" id="MBZ6074732.1"/>
    </source>
</evidence>
<dbReference type="RefSeq" id="WP_224310793.1">
    <property type="nucleotide sequence ID" value="NZ_JAIRBM010000001.1"/>
</dbReference>
<evidence type="ECO:0000313" key="4">
    <source>
        <dbReference type="Proteomes" id="UP000704176"/>
    </source>
</evidence>
<feature type="compositionally biased region" description="Pro residues" evidence="1">
    <location>
        <begin position="55"/>
        <end position="82"/>
    </location>
</feature>
<organism evidence="3 4">
    <name type="scientific">Microvirga puerhi</name>
    <dbReference type="NCBI Taxonomy" id="2876078"/>
    <lineage>
        <taxon>Bacteria</taxon>
        <taxon>Pseudomonadati</taxon>
        <taxon>Pseudomonadota</taxon>
        <taxon>Alphaproteobacteria</taxon>
        <taxon>Hyphomicrobiales</taxon>
        <taxon>Methylobacteriaceae</taxon>
        <taxon>Microvirga</taxon>
    </lineage>
</organism>
<comment type="caution">
    <text evidence="3">The sequence shown here is derived from an EMBL/GenBank/DDBJ whole genome shotgun (WGS) entry which is preliminary data.</text>
</comment>
<evidence type="ECO:0000256" key="1">
    <source>
        <dbReference type="SAM" id="MobiDB-lite"/>
    </source>
</evidence>
<feature type="signal peptide" evidence="2">
    <location>
        <begin position="1"/>
        <end position="28"/>
    </location>
</feature>
<protein>
    <submittedName>
        <fullName evidence="3">Uncharacterized protein</fullName>
    </submittedName>
</protein>
<dbReference type="Proteomes" id="UP000704176">
    <property type="component" value="Unassembled WGS sequence"/>
</dbReference>
<accession>A0ABS7VGV2</accession>
<dbReference type="EMBL" id="JAIRBM010000001">
    <property type="protein sequence ID" value="MBZ6074732.1"/>
    <property type="molecule type" value="Genomic_DNA"/>
</dbReference>
<keyword evidence="2" id="KW-0732">Signal</keyword>
<sequence>MTLGQRVPRWTLGAIAGALCLGAVSAQAAPIPFGAGDSPAIVHKAQFFYDGPDYYDPPPPPRYYGPPPGYRRPPPPPPPGYYGPPRGYYNREAAKEYMKDYKRAEKEMTKEQIRSWNRRNGF</sequence>
<evidence type="ECO:0000256" key="2">
    <source>
        <dbReference type="SAM" id="SignalP"/>
    </source>
</evidence>
<reference evidence="3 4" key="1">
    <citation type="submission" date="2021-09" db="EMBL/GenBank/DDBJ databases">
        <title>The complete genome sequence of a new microorganism.</title>
        <authorList>
            <person name="Zi Z."/>
        </authorList>
    </citation>
    <scope>NUCLEOTIDE SEQUENCE [LARGE SCALE GENOMIC DNA]</scope>
    <source>
        <strain evidence="3 4">WGZ8</strain>
    </source>
</reference>
<feature type="region of interest" description="Disordered" evidence="1">
    <location>
        <begin position="53"/>
        <end position="85"/>
    </location>
</feature>
<gene>
    <name evidence="3" type="ORF">K9B37_00260</name>
</gene>